<reference evidence="11" key="1">
    <citation type="submission" date="2022-01" db="UniProtKB">
        <authorList>
            <consortium name="EnsemblMetazoa"/>
        </authorList>
    </citation>
    <scope>IDENTIFICATION</scope>
</reference>
<evidence type="ECO:0000256" key="5">
    <source>
        <dbReference type="ARBA" id="ARBA00023136"/>
    </source>
</evidence>
<dbReference type="OMA" id="WIRIGAK"/>
<sequence>MGKKISKFRNPRVFTEEEIKLIEESFEINRSEIATMSTEVLSVKWHDYMLNTTIDIWLQYLFPGTSKNLDWSRFTYLHKGQGSHFLEEKAQAIVRVLINIPKEEPLERSVETEKVKTYFRDVIASYLRSLGSYENADFFKWLKIDATTFSYNLSDIINSLTSELKTDEVVAKDVEDWLRTKPIISDILNGLLCIAYGIVDVTSVPCVLPKPLSYFSTILDISHVIFLCAHLTKTCTKNWKLRFHNQGHGSNYTLLCKTILGVGPNLLIIKDHGNHVFGCFASESWKQSTQFYGDNRCFLFQLSPVLRLFEPSGTNNNFMYHNSSHHTYPNGFGMGGQIGFFGLWVDGDFGHGACSDFCSTFTNFVRPSVSTQFTFTHIEVWAVADDSEDDDKNFYLQSRLSITDSDPFARALIEITR</sequence>
<dbReference type="KEGG" id="clec:106665822"/>
<dbReference type="RefSeq" id="XP_014248066.1">
    <property type="nucleotide sequence ID" value="XM_014392580.2"/>
</dbReference>
<evidence type="ECO:0000256" key="6">
    <source>
        <dbReference type="ARBA" id="ARBA00023228"/>
    </source>
</evidence>
<evidence type="ECO:0000256" key="1">
    <source>
        <dbReference type="ARBA" id="ARBA00004370"/>
    </source>
</evidence>
<dbReference type="InterPro" id="IPR006571">
    <property type="entry name" value="TLDc_dom"/>
</dbReference>
<feature type="domain" description="TLDc" evidence="10">
    <location>
        <begin position="217"/>
        <end position="384"/>
    </location>
</feature>
<dbReference type="SMART" id="SM00584">
    <property type="entry name" value="TLDc"/>
    <property type="match status" value="1"/>
</dbReference>
<dbReference type="Pfam" id="PF07534">
    <property type="entry name" value="TLD"/>
    <property type="match status" value="1"/>
</dbReference>
<dbReference type="Proteomes" id="UP000494040">
    <property type="component" value="Unassembled WGS sequence"/>
</dbReference>
<comment type="subcellular location">
    <subcellularLocation>
        <location evidence="3">Cytoplasm</location>
    </subcellularLocation>
    <subcellularLocation>
        <location evidence="2">Lysosome</location>
    </subcellularLocation>
    <subcellularLocation>
        <location evidence="1">Membrane</location>
    </subcellularLocation>
</comment>
<protein>
    <recommendedName>
        <fullName evidence="7">MTOR-associated protein MEAK7</fullName>
    </recommendedName>
    <alternativeName>
        <fullName evidence="9">TBC/LysM-associated domain-containing protein 1</fullName>
    </alternativeName>
    <alternativeName>
        <fullName evidence="8">TLD domain-containing protein 1</fullName>
    </alternativeName>
</protein>
<evidence type="ECO:0000313" key="11">
    <source>
        <dbReference type="EnsemblMetazoa" id="XP_014248055.1"/>
    </source>
</evidence>
<name>A0A8I6RQI0_CIMLE</name>
<evidence type="ECO:0000256" key="8">
    <source>
        <dbReference type="ARBA" id="ARBA00041780"/>
    </source>
</evidence>
<dbReference type="AlphaFoldDB" id="A0A8I6RQI0"/>
<dbReference type="GO" id="GO:0006979">
    <property type="term" value="P:response to oxidative stress"/>
    <property type="evidence" value="ECO:0007669"/>
    <property type="project" value="TreeGrafter"/>
</dbReference>
<dbReference type="PANTHER" id="PTHR23354:SF131">
    <property type="entry name" value="MTOR-ASSOCIATED PROTEIN MEAK7"/>
    <property type="match status" value="1"/>
</dbReference>
<dbReference type="PROSITE" id="PS51886">
    <property type="entry name" value="TLDC"/>
    <property type="match status" value="1"/>
</dbReference>
<evidence type="ECO:0000259" key="10">
    <source>
        <dbReference type="PROSITE" id="PS51886"/>
    </source>
</evidence>
<accession>A0A8I6RQI0</accession>
<evidence type="ECO:0000256" key="7">
    <source>
        <dbReference type="ARBA" id="ARBA00039594"/>
    </source>
</evidence>
<dbReference type="GO" id="GO:0005634">
    <property type="term" value="C:nucleus"/>
    <property type="evidence" value="ECO:0007669"/>
    <property type="project" value="TreeGrafter"/>
</dbReference>
<evidence type="ECO:0000256" key="9">
    <source>
        <dbReference type="ARBA" id="ARBA00042134"/>
    </source>
</evidence>
<keyword evidence="12" id="KW-1185">Reference proteome</keyword>
<dbReference type="GeneID" id="106665822"/>
<dbReference type="EnsemblMetazoa" id="XM_014392569.2">
    <property type="protein sequence ID" value="XP_014248055.1"/>
    <property type="gene ID" value="LOC106665822"/>
</dbReference>
<evidence type="ECO:0000256" key="2">
    <source>
        <dbReference type="ARBA" id="ARBA00004371"/>
    </source>
</evidence>
<dbReference type="GO" id="GO:0016020">
    <property type="term" value="C:membrane"/>
    <property type="evidence" value="ECO:0007669"/>
    <property type="project" value="UniProtKB-SubCell"/>
</dbReference>
<dbReference type="GO" id="GO:0005764">
    <property type="term" value="C:lysosome"/>
    <property type="evidence" value="ECO:0007669"/>
    <property type="project" value="UniProtKB-SubCell"/>
</dbReference>
<evidence type="ECO:0000256" key="3">
    <source>
        <dbReference type="ARBA" id="ARBA00004496"/>
    </source>
</evidence>
<dbReference type="EnsemblMetazoa" id="XM_014392580.2">
    <property type="protein sequence ID" value="XP_014248066.1"/>
    <property type="gene ID" value="LOC106665822"/>
</dbReference>
<keyword evidence="5" id="KW-0472">Membrane</keyword>
<evidence type="ECO:0000256" key="4">
    <source>
        <dbReference type="ARBA" id="ARBA00022490"/>
    </source>
</evidence>
<organism evidence="11 12">
    <name type="scientific">Cimex lectularius</name>
    <name type="common">Bed bug</name>
    <name type="synonym">Acanthia lectularia</name>
    <dbReference type="NCBI Taxonomy" id="79782"/>
    <lineage>
        <taxon>Eukaryota</taxon>
        <taxon>Metazoa</taxon>
        <taxon>Ecdysozoa</taxon>
        <taxon>Arthropoda</taxon>
        <taxon>Hexapoda</taxon>
        <taxon>Insecta</taxon>
        <taxon>Pterygota</taxon>
        <taxon>Neoptera</taxon>
        <taxon>Paraneoptera</taxon>
        <taxon>Hemiptera</taxon>
        <taxon>Heteroptera</taxon>
        <taxon>Panheteroptera</taxon>
        <taxon>Cimicomorpha</taxon>
        <taxon>Cimicidae</taxon>
        <taxon>Cimex</taxon>
    </lineage>
</organism>
<keyword evidence="4" id="KW-0963">Cytoplasm</keyword>
<proteinExistence type="predicted"/>
<dbReference type="OrthoDB" id="289228at2759"/>
<dbReference type="RefSeq" id="XP_014248055.1">
    <property type="nucleotide sequence ID" value="XM_014392569.2"/>
</dbReference>
<dbReference type="PANTHER" id="PTHR23354">
    <property type="entry name" value="NUCLEOLAR PROTEIN 7/ESTROGEN RECEPTOR COACTIVATOR-RELATED"/>
    <property type="match status" value="1"/>
</dbReference>
<evidence type="ECO:0000313" key="12">
    <source>
        <dbReference type="Proteomes" id="UP000494040"/>
    </source>
</evidence>
<keyword evidence="6" id="KW-0458">Lysosome</keyword>